<accession>A0A367K7E8</accession>
<reference evidence="2 3" key="1">
    <citation type="journal article" date="2018" name="G3 (Bethesda)">
        <title>Phylogenetic and Phylogenomic Definition of Rhizopus Species.</title>
        <authorList>
            <person name="Gryganskyi A.P."/>
            <person name="Golan J."/>
            <person name="Dolatabadi S."/>
            <person name="Mondo S."/>
            <person name="Robb S."/>
            <person name="Idnurm A."/>
            <person name="Muszewska A."/>
            <person name="Steczkiewicz K."/>
            <person name="Masonjones S."/>
            <person name="Liao H.L."/>
            <person name="Gajdeczka M.T."/>
            <person name="Anike F."/>
            <person name="Vuek A."/>
            <person name="Anishchenko I.M."/>
            <person name="Voigt K."/>
            <person name="de Hoog G.S."/>
            <person name="Smith M.E."/>
            <person name="Heitman J."/>
            <person name="Vilgalys R."/>
            <person name="Stajich J.E."/>
        </authorList>
    </citation>
    <scope>NUCLEOTIDE SEQUENCE [LARGE SCALE GENOMIC DNA]</scope>
    <source>
        <strain evidence="2 3">CBS 357.93</strain>
    </source>
</reference>
<feature type="transmembrane region" description="Helical" evidence="1">
    <location>
        <begin position="12"/>
        <end position="31"/>
    </location>
</feature>
<gene>
    <name evidence="2" type="ORF">CU097_004294</name>
</gene>
<feature type="non-terminal residue" evidence="2">
    <location>
        <position position="1"/>
    </location>
</feature>
<evidence type="ECO:0000313" key="3">
    <source>
        <dbReference type="Proteomes" id="UP000252139"/>
    </source>
</evidence>
<keyword evidence="1" id="KW-1133">Transmembrane helix</keyword>
<dbReference type="EMBL" id="PJQL01000223">
    <property type="protein sequence ID" value="RCH98098.1"/>
    <property type="molecule type" value="Genomic_DNA"/>
</dbReference>
<organism evidence="2 3">
    <name type="scientific">Rhizopus azygosporus</name>
    <name type="common">Rhizopus microsporus var. azygosporus</name>
    <dbReference type="NCBI Taxonomy" id="86630"/>
    <lineage>
        <taxon>Eukaryota</taxon>
        <taxon>Fungi</taxon>
        <taxon>Fungi incertae sedis</taxon>
        <taxon>Mucoromycota</taxon>
        <taxon>Mucoromycotina</taxon>
        <taxon>Mucoromycetes</taxon>
        <taxon>Mucorales</taxon>
        <taxon>Mucorineae</taxon>
        <taxon>Rhizopodaceae</taxon>
        <taxon>Rhizopus</taxon>
    </lineage>
</organism>
<comment type="caution">
    <text evidence="2">The sequence shown here is derived from an EMBL/GenBank/DDBJ whole genome shotgun (WGS) entry which is preliminary data.</text>
</comment>
<keyword evidence="3" id="KW-1185">Reference proteome</keyword>
<dbReference type="AlphaFoldDB" id="A0A367K7E8"/>
<dbReference type="Proteomes" id="UP000252139">
    <property type="component" value="Unassembled WGS sequence"/>
</dbReference>
<protein>
    <submittedName>
        <fullName evidence="2">Uncharacterized protein</fullName>
    </submittedName>
</protein>
<name>A0A367K7E8_RHIAZ</name>
<evidence type="ECO:0000256" key="1">
    <source>
        <dbReference type="SAM" id="Phobius"/>
    </source>
</evidence>
<proteinExistence type="predicted"/>
<sequence length="71" mass="7934">RESLDKDRVTTPLSSLVALGLFLTSGAIYIAGAPLLTVQRRNICTVWLHVEEQHENNLSRFPKIQEVAITC</sequence>
<keyword evidence="1" id="KW-0472">Membrane</keyword>
<evidence type="ECO:0000313" key="2">
    <source>
        <dbReference type="EMBL" id="RCH98098.1"/>
    </source>
</evidence>
<keyword evidence="1" id="KW-0812">Transmembrane</keyword>